<dbReference type="GO" id="GO:0006325">
    <property type="term" value="P:chromatin organization"/>
    <property type="evidence" value="ECO:0007669"/>
    <property type="project" value="UniProtKB-KW"/>
</dbReference>
<dbReference type="InterPro" id="IPR014876">
    <property type="entry name" value="DEK_C"/>
</dbReference>
<dbReference type="GO" id="GO:2000779">
    <property type="term" value="P:regulation of double-strand break repair"/>
    <property type="evidence" value="ECO:0007669"/>
    <property type="project" value="TreeGrafter"/>
</dbReference>
<feature type="domain" description="DEK-C" evidence="8">
    <location>
        <begin position="487"/>
        <end position="542"/>
    </location>
</feature>
<keyword evidence="5" id="KW-0804">Transcription</keyword>
<feature type="compositionally biased region" description="Polar residues" evidence="7">
    <location>
        <begin position="372"/>
        <end position="384"/>
    </location>
</feature>
<dbReference type="AlphaFoldDB" id="A0AAD4JD05"/>
<comment type="caution">
    <text evidence="9">The sequence shown here is derived from an EMBL/GenBank/DDBJ whole genome shotgun (WGS) entry which is preliminary data.</text>
</comment>
<evidence type="ECO:0000313" key="10">
    <source>
        <dbReference type="Proteomes" id="UP001190926"/>
    </source>
</evidence>
<feature type="region of interest" description="Disordered" evidence="7">
    <location>
        <begin position="542"/>
        <end position="568"/>
    </location>
</feature>
<feature type="compositionally biased region" description="Basic and acidic residues" evidence="7">
    <location>
        <begin position="76"/>
        <end position="91"/>
    </location>
</feature>
<feature type="region of interest" description="Disordered" evidence="7">
    <location>
        <begin position="1"/>
        <end position="141"/>
    </location>
</feature>
<evidence type="ECO:0000256" key="5">
    <source>
        <dbReference type="ARBA" id="ARBA00023163"/>
    </source>
</evidence>
<comment type="subcellular location">
    <subcellularLocation>
        <location evidence="1">Nucleus</location>
        <location evidence="1">Nucleolus</location>
    </subcellularLocation>
</comment>
<dbReference type="SUPFAM" id="SSF109715">
    <property type="entry name" value="DEK C-terminal domain"/>
    <property type="match status" value="1"/>
</dbReference>
<evidence type="ECO:0000256" key="1">
    <source>
        <dbReference type="ARBA" id="ARBA00004604"/>
    </source>
</evidence>
<feature type="compositionally biased region" description="Basic and acidic residues" evidence="7">
    <location>
        <begin position="471"/>
        <end position="493"/>
    </location>
</feature>
<evidence type="ECO:0000256" key="2">
    <source>
        <dbReference type="ARBA" id="ARBA00022853"/>
    </source>
</evidence>
<keyword evidence="4" id="KW-0238">DNA-binding</keyword>
<proteinExistence type="predicted"/>
<dbReference type="FunFam" id="1.10.10.60:FF:000220">
    <property type="entry name" value="DEK domain-containing chromatin associated protein"/>
    <property type="match status" value="1"/>
</dbReference>
<dbReference type="GO" id="GO:0005730">
    <property type="term" value="C:nucleolus"/>
    <property type="evidence" value="ECO:0007669"/>
    <property type="project" value="UniProtKB-SubCell"/>
</dbReference>
<reference evidence="9 10" key="1">
    <citation type="journal article" date="2021" name="Nat. Commun.">
        <title>Incipient diploidization of the medicinal plant Perilla within 10,000 years.</title>
        <authorList>
            <person name="Zhang Y."/>
            <person name="Shen Q."/>
            <person name="Leng L."/>
            <person name="Zhang D."/>
            <person name="Chen S."/>
            <person name="Shi Y."/>
            <person name="Ning Z."/>
            <person name="Chen S."/>
        </authorList>
    </citation>
    <scope>NUCLEOTIDE SEQUENCE [LARGE SCALE GENOMIC DNA]</scope>
    <source>
        <strain evidence="10">cv. PC099</strain>
    </source>
</reference>
<dbReference type="Gene3D" id="1.10.10.60">
    <property type="entry name" value="Homeodomain-like"/>
    <property type="match status" value="1"/>
</dbReference>
<keyword evidence="3" id="KW-0805">Transcription regulation</keyword>
<feature type="compositionally biased region" description="Basic and acidic residues" evidence="7">
    <location>
        <begin position="388"/>
        <end position="399"/>
    </location>
</feature>
<dbReference type="PROSITE" id="PS51998">
    <property type="entry name" value="DEK_C"/>
    <property type="match status" value="1"/>
</dbReference>
<dbReference type="EMBL" id="SDAM02000089">
    <property type="protein sequence ID" value="KAH6831569.1"/>
    <property type="molecule type" value="Genomic_DNA"/>
</dbReference>
<feature type="compositionally biased region" description="Basic and acidic residues" evidence="7">
    <location>
        <begin position="423"/>
        <end position="451"/>
    </location>
</feature>
<dbReference type="InterPro" id="IPR044198">
    <property type="entry name" value="DEK"/>
</dbReference>
<keyword evidence="6" id="KW-0539">Nucleus</keyword>
<feature type="compositionally biased region" description="Acidic residues" evidence="7">
    <location>
        <begin position="546"/>
        <end position="557"/>
    </location>
</feature>
<evidence type="ECO:0000256" key="4">
    <source>
        <dbReference type="ARBA" id="ARBA00023125"/>
    </source>
</evidence>
<name>A0AAD4JD05_PERFH</name>
<keyword evidence="10" id="KW-1185">Reference proteome</keyword>
<feature type="compositionally biased region" description="Acidic residues" evidence="7">
    <location>
        <begin position="353"/>
        <end position="367"/>
    </location>
</feature>
<dbReference type="Pfam" id="PF08766">
    <property type="entry name" value="DEK_C"/>
    <property type="match status" value="1"/>
</dbReference>
<evidence type="ECO:0000256" key="6">
    <source>
        <dbReference type="ARBA" id="ARBA00023242"/>
    </source>
</evidence>
<accession>A0AAD4JD05</accession>
<sequence>MESEKETAGASNNQDGEKGPTEVKEKGPIKDDAGCVEPGKLEVIEGVEEAKQENEKAVENEEMKEGGENAGEEEEKEKGEKEEVEEGKSGGEEDDGEEREETGTEKKSVTLKSRKKRATETIELSSPRTPGSDRPTRERKTVERFTVNESARSSTPKPLAIEKGQGTQLKDIPNVAFKLSKRKADENLHLLHTILFGKKAKVHNLKKNIGLFSGFVWAENEGKQRAKVKEKLDKCVKEKMLDFCDVLNIPVNKATVKKEELSAKLLEFLESPHATSDMLLADKEKGKRRKSNAPVIKSPGSSNPAGGKYTKKQKLDSESGKKRKHSTEENDDKSEPSQSEDDQDDDNKVPQVETDDKENDSGEETGEEKDVPSTQVVETSSVNRSAKKKDTGRNVEKSAGKKIPAEASNTPAKSTKKSSGSMSKKDVANSEAKSKQKATSTEKQKAEKKSEVGTSTPAKAKAASKSSTKVLKKDQGEGKSSKKAKKEPTREEMHSVVVNILKEVDFNTATLSDILRQLGDHFGLDLLHRKSEVKDIITEAIKNMSDDEDEEASESGDESGRDGGDDEA</sequence>
<protein>
    <recommendedName>
        <fullName evidence="8">DEK-C domain-containing protein</fullName>
    </recommendedName>
</protein>
<evidence type="ECO:0000313" key="9">
    <source>
        <dbReference type="EMBL" id="KAH6831569.1"/>
    </source>
</evidence>
<feature type="compositionally biased region" description="Low complexity" evidence="7">
    <location>
        <begin position="454"/>
        <end position="469"/>
    </location>
</feature>
<dbReference type="PANTHER" id="PTHR13468:SF1">
    <property type="entry name" value="PROTEIN DEK"/>
    <property type="match status" value="1"/>
</dbReference>
<organism evidence="9 10">
    <name type="scientific">Perilla frutescens var. hirtella</name>
    <name type="common">Perilla citriodora</name>
    <name type="synonym">Perilla setoyensis</name>
    <dbReference type="NCBI Taxonomy" id="608512"/>
    <lineage>
        <taxon>Eukaryota</taxon>
        <taxon>Viridiplantae</taxon>
        <taxon>Streptophyta</taxon>
        <taxon>Embryophyta</taxon>
        <taxon>Tracheophyta</taxon>
        <taxon>Spermatophyta</taxon>
        <taxon>Magnoliopsida</taxon>
        <taxon>eudicotyledons</taxon>
        <taxon>Gunneridae</taxon>
        <taxon>Pentapetalae</taxon>
        <taxon>asterids</taxon>
        <taxon>lamiids</taxon>
        <taxon>Lamiales</taxon>
        <taxon>Lamiaceae</taxon>
        <taxon>Nepetoideae</taxon>
        <taxon>Elsholtzieae</taxon>
        <taxon>Perilla</taxon>
    </lineage>
</organism>
<dbReference type="Proteomes" id="UP001190926">
    <property type="component" value="Unassembled WGS sequence"/>
</dbReference>
<feature type="compositionally biased region" description="Basic and acidic residues" evidence="7">
    <location>
        <begin position="558"/>
        <end position="568"/>
    </location>
</feature>
<evidence type="ECO:0000259" key="8">
    <source>
        <dbReference type="PROSITE" id="PS51998"/>
    </source>
</evidence>
<feature type="region of interest" description="Disordered" evidence="7">
    <location>
        <begin position="281"/>
        <end position="493"/>
    </location>
</feature>
<dbReference type="GO" id="GO:0042393">
    <property type="term" value="F:histone binding"/>
    <property type="evidence" value="ECO:0007669"/>
    <property type="project" value="TreeGrafter"/>
</dbReference>
<dbReference type="PANTHER" id="PTHR13468">
    <property type="entry name" value="DEK PROTEIN"/>
    <property type="match status" value="1"/>
</dbReference>
<dbReference type="GO" id="GO:0003677">
    <property type="term" value="F:DNA binding"/>
    <property type="evidence" value="ECO:0007669"/>
    <property type="project" value="UniProtKB-KW"/>
</dbReference>
<feature type="compositionally biased region" description="Basic and acidic residues" evidence="7">
    <location>
        <begin position="15"/>
        <end position="67"/>
    </location>
</feature>
<keyword evidence="2" id="KW-0156">Chromatin regulator</keyword>
<gene>
    <name evidence="9" type="ORF">C2S53_018985</name>
</gene>
<evidence type="ECO:0000256" key="7">
    <source>
        <dbReference type="SAM" id="MobiDB-lite"/>
    </source>
</evidence>
<evidence type="ECO:0000256" key="3">
    <source>
        <dbReference type="ARBA" id="ARBA00023015"/>
    </source>
</evidence>